<organism evidence="1 4">
    <name type="scientific">Sulfolobus acidocaldarius</name>
    <dbReference type="NCBI Taxonomy" id="2285"/>
    <lineage>
        <taxon>Archaea</taxon>
        <taxon>Thermoproteota</taxon>
        <taxon>Thermoprotei</taxon>
        <taxon>Sulfolobales</taxon>
        <taxon>Sulfolobaceae</taxon>
        <taxon>Sulfolobus</taxon>
    </lineage>
</organism>
<dbReference type="AlphaFoldDB" id="A0A0U3GKH9"/>
<evidence type="ECO:0000313" key="2">
    <source>
        <dbReference type="EMBL" id="ALU32002.1"/>
    </source>
</evidence>
<dbReference type="Proteomes" id="UP000060043">
    <property type="component" value="Chromosome"/>
</dbReference>
<accession>A0A0U3GKH9</accession>
<evidence type="ECO:0000313" key="1">
    <source>
        <dbReference type="EMBL" id="ALU29273.1"/>
    </source>
</evidence>
<proteinExistence type="predicted"/>
<reference evidence="3 4" key="1">
    <citation type="submission" date="2015-12" db="EMBL/GenBank/DDBJ databases">
        <title>A stable core within a dynamic pangenome in Sulfolobus acidocaldarius.</title>
        <authorList>
            <person name="Anderson R."/>
            <person name="Kouris A."/>
            <person name="Seward C."/>
            <person name="Campbell K."/>
            <person name="Whitaker R."/>
        </authorList>
    </citation>
    <scope>NUCLEOTIDE SEQUENCE [LARGE SCALE GENOMIC DNA]</scope>
    <source>
        <strain evidence="1 4">GG12-C01-09</strain>
        <strain evidence="2 3">NG05B_CO5_07</strain>
    </source>
</reference>
<dbReference type="RefSeq" id="WP_011277272.1">
    <property type="nucleotide sequence ID" value="NZ_BHWZ01000001.1"/>
</dbReference>
<dbReference type="EMBL" id="CP013695">
    <property type="protein sequence ID" value="ALU32002.1"/>
    <property type="molecule type" value="Genomic_DNA"/>
</dbReference>
<dbReference type="OrthoDB" id="42895at2157"/>
<dbReference type="OMA" id="ITMQRYQ"/>
<evidence type="ECO:0000313" key="4">
    <source>
        <dbReference type="Proteomes" id="UP000065473"/>
    </source>
</evidence>
<dbReference type="GeneID" id="14550883"/>
<dbReference type="EMBL" id="CP013694">
    <property type="protein sequence ID" value="ALU29273.1"/>
    <property type="molecule type" value="Genomic_DNA"/>
</dbReference>
<dbReference type="STRING" id="1435377.SUSAZ_01800"/>
<dbReference type="PaxDb" id="1435377-SUSAZ_01800"/>
<gene>
    <name evidence="1" type="ORF">ATY89_04515</name>
    <name evidence="2" type="ORF">ATZ20_07540</name>
</gene>
<dbReference type="Proteomes" id="UP000065473">
    <property type="component" value="Chromosome"/>
</dbReference>
<name>A0A0U3GKH9_9CREN</name>
<sequence length="107" mass="12738">MSELLKPGERERNEIIAYIQVLLDYLNDFISKHRSELIKLGVMSRLLKNISFISMHKYSPEIYMGEYWDEIVSVMNTLKKDPQLEKEIVEMNDILEKISELRKSFLQ</sequence>
<protein>
    <submittedName>
        <fullName evidence="1">Uncharacterized protein</fullName>
    </submittedName>
</protein>
<evidence type="ECO:0000313" key="3">
    <source>
        <dbReference type="Proteomes" id="UP000060043"/>
    </source>
</evidence>